<dbReference type="SMART" id="SM00745">
    <property type="entry name" value="MIT"/>
    <property type="match status" value="1"/>
</dbReference>
<keyword evidence="8" id="KW-0677">Repeat</keyword>
<dbReference type="FunFam" id="1.10.510.10:FF:000571">
    <property type="entry name" value="Maternal embryonic leucine zipper kinase"/>
    <property type="match status" value="1"/>
</dbReference>
<dbReference type="SUPFAM" id="SSF116846">
    <property type="entry name" value="MIT domain"/>
    <property type="match status" value="2"/>
</dbReference>
<dbReference type="GO" id="GO:0005524">
    <property type="term" value="F:ATP binding"/>
    <property type="evidence" value="ECO:0007669"/>
    <property type="project" value="UniProtKB-KW"/>
</dbReference>
<dbReference type="PROSITE" id="PS50011">
    <property type="entry name" value="PROTEIN_KINASE_DOM"/>
    <property type="match status" value="1"/>
</dbReference>
<dbReference type="InterPro" id="IPR007330">
    <property type="entry name" value="MIT_dom"/>
</dbReference>
<evidence type="ECO:0000256" key="6">
    <source>
        <dbReference type="ARBA" id="ARBA00022527"/>
    </source>
</evidence>
<accession>A0A183IMU0</accession>
<keyword evidence="7" id="KW-0808">Transferase</keyword>
<dbReference type="EMBL" id="UZAM01008641">
    <property type="protein sequence ID" value="VDP05779.1"/>
    <property type="molecule type" value="Genomic_DNA"/>
</dbReference>
<dbReference type="GO" id="GO:0042594">
    <property type="term" value="P:response to starvation"/>
    <property type="evidence" value="ECO:0007669"/>
    <property type="project" value="TreeGrafter"/>
</dbReference>
<evidence type="ECO:0000256" key="9">
    <source>
        <dbReference type="ARBA" id="ARBA00022741"/>
    </source>
</evidence>
<comment type="cofactor">
    <cofactor evidence="1">
        <name>Mg(2+)</name>
        <dbReference type="ChEBI" id="CHEBI:18420"/>
    </cofactor>
</comment>
<evidence type="ECO:0000256" key="4">
    <source>
        <dbReference type="ARBA" id="ARBA00021644"/>
    </source>
</evidence>
<reference evidence="19" key="1">
    <citation type="submission" date="2016-06" db="UniProtKB">
        <authorList>
            <consortium name="WormBaseParasite"/>
        </authorList>
    </citation>
    <scope>IDENTIFICATION</scope>
</reference>
<evidence type="ECO:0000256" key="10">
    <source>
        <dbReference type="ARBA" id="ARBA00022777"/>
    </source>
</evidence>
<keyword evidence="11" id="KW-0067">ATP-binding</keyword>
<dbReference type="Gene3D" id="1.20.58.80">
    <property type="entry name" value="Phosphotransferase system, lactose/cellobiose-type IIA subunit"/>
    <property type="match status" value="2"/>
</dbReference>
<evidence type="ECO:0000256" key="11">
    <source>
        <dbReference type="ARBA" id="ARBA00022840"/>
    </source>
</evidence>
<evidence type="ECO:0000259" key="16">
    <source>
        <dbReference type="PROSITE" id="PS50011"/>
    </source>
</evidence>
<keyword evidence="6" id="KW-0723">Serine/threonine-protein kinase</keyword>
<evidence type="ECO:0000256" key="15">
    <source>
        <dbReference type="ARBA" id="ARBA00048679"/>
    </source>
</evidence>
<dbReference type="Pfam" id="PF00069">
    <property type="entry name" value="Pkinase"/>
    <property type="match status" value="1"/>
</dbReference>
<evidence type="ECO:0000256" key="8">
    <source>
        <dbReference type="ARBA" id="ARBA00022737"/>
    </source>
</evidence>
<evidence type="ECO:0000256" key="14">
    <source>
        <dbReference type="ARBA" id="ARBA00047899"/>
    </source>
</evidence>
<dbReference type="GO" id="GO:0010506">
    <property type="term" value="P:regulation of autophagy"/>
    <property type="evidence" value="ECO:0007669"/>
    <property type="project" value="InterPro"/>
</dbReference>
<dbReference type="GO" id="GO:0061709">
    <property type="term" value="P:reticulophagy"/>
    <property type="evidence" value="ECO:0007669"/>
    <property type="project" value="TreeGrafter"/>
</dbReference>
<reference evidence="17 18" key="2">
    <citation type="submission" date="2018-11" db="EMBL/GenBank/DDBJ databases">
        <authorList>
            <consortium name="Pathogen Informatics"/>
        </authorList>
    </citation>
    <scope>NUCLEOTIDE SEQUENCE [LARGE SCALE GENOMIC DNA]</scope>
</reference>
<keyword evidence="18" id="KW-1185">Reference proteome</keyword>
<dbReference type="PANTHER" id="PTHR24348:SF65">
    <property type="entry name" value="SERINE_THREONINE-PROTEIN KINASE ULK3"/>
    <property type="match status" value="1"/>
</dbReference>
<evidence type="ECO:0000256" key="2">
    <source>
        <dbReference type="ARBA" id="ARBA00004496"/>
    </source>
</evidence>
<dbReference type="GO" id="GO:0005776">
    <property type="term" value="C:autophagosome"/>
    <property type="evidence" value="ECO:0007669"/>
    <property type="project" value="TreeGrafter"/>
</dbReference>
<dbReference type="SMART" id="SM00220">
    <property type="entry name" value="S_TKc"/>
    <property type="match status" value="1"/>
</dbReference>
<feature type="domain" description="Protein kinase" evidence="16">
    <location>
        <begin position="10"/>
        <end position="278"/>
    </location>
</feature>
<evidence type="ECO:0000256" key="5">
    <source>
        <dbReference type="ARBA" id="ARBA00022490"/>
    </source>
</evidence>
<dbReference type="GO" id="GO:0005829">
    <property type="term" value="C:cytosol"/>
    <property type="evidence" value="ECO:0007669"/>
    <property type="project" value="TreeGrafter"/>
</dbReference>
<evidence type="ECO:0000313" key="18">
    <source>
        <dbReference type="Proteomes" id="UP000270296"/>
    </source>
</evidence>
<dbReference type="WBParaSite" id="SBAD_0000513601-mRNA-1">
    <property type="protein sequence ID" value="SBAD_0000513601-mRNA-1"/>
    <property type="gene ID" value="SBAD_0000513601"/>
</dbReference>
<evidence type="ECO:0000256" key="7">
    <source>
        <dbReference type="ARBA" id="ARBA00022679"/>
    </source>
</evidence>
<dbReference type="OrthoDB" id="346907at2759"/>
<comment type="catalytic activity">
    <reaction evidence="14">
        <text>L-threonyl-[protein] + ATP = O-phospho-L-threonyl-[protein] + ADP + H(+)</text>
        <dbReference type="Rhea" id="RHEA:46608"/>
        <dbReference type="Rhea" id="RHEA-COMP:11060"/>
        <dbReference type="Rhea" id="RHEA-COMP:11605"/>
        <dbReference type="ChEBI" id="CHEBI:15378"/>
        <dbReference type="ChEBI" id="CHEBI:30013"/>
        <dbReference type="ChEBI" id="CHEBI:30616"/>
        <dbReference type="ChEBI" id="CHEBI:61977"/>
        <dbReference type="ChEBI" id="CHEBI:456216"/>
        <dbReference type="EC" id="2.7.11.1"/>
    </reaction>
</comment>
<dbReference type="PROSITE" id="PS00108">
    <property type="entry name" value="PROTEIN_KINASE_ST"/>
    <property type="match status" value="1"/>
</dbReference>
<dbReference type="GO" id="GO:0034727">
    <property type="term" value="P:piecemeal microautophagy of the nucleus"/>
    <property type="evidence" value="ECO:0007669"/>
    <property type="project" value="TreeGrafter"/>
</dbReference>
<keyword evidence="9" id="KW-0547">Nucleotide-binding</keyword>
<dbReference type="InterPro" id="IPR036181">
    <property type="entry name" value="MIT_dom_sf"/>
</dbReference>
<dbReference type="Proteomes" id="UP000270296">
    <property type="component" value="Unassembled WGS sequence"/>
</dbReference>
<dbReference type="GO" id="GO:0000422">
    <property type="term" value="P:autophagy of mitochondrion"/>
    <property type="evidence" value="ECO:0007669"/>
    <property type="project" value="TreeGrafter"/>
</dbReference>
<evidence type="ECO:0000313" key="17">
    <source>
        <dbReference type="EMBL" id="VDP05779.1"/>
    </source>
</evidence>
<evidence type="ECO:0000256" key="12">
    <source>
        <dbReference type="ARBA" id="ARBA00023006"/>
    </source>
</evidence>
<dbReference type="SUPFAM" id="SSF56112">
    <property type="entry name" value="Protein kinase-like (PK-like)"/>
    <property type="match status" value="1"/>
</dbReference>
<keyword evidence="12" id="KW-0072">Autophagy</keyword>
<dbReference type="EC" id="2.7.11.1" evidence="3"/>
<dbReference type="GO" id="GO:0000045">
    <property type="term" value="P:autophagosome assembly"/>
    <property type="evidence" value="ECO:0007669"/>
    <property type="project" value="TreeGrafter"/>
</dbReference>
<gene>
    <name evidence="17" type="ORF">SBAD_LOCUS4936</name>
</gene>
<proteinExistence type="predicted"/>
<organism evidence="19">
    <name type="scientific">Soboliphyme baturini</name>
    <dbReference type="NCBI Taxonomy" id="241478"/>
    <lineage>
        <taxon>Eukaryota</taxon>
        <taxon>Metazoa</taxon>
        <taxon>Ecdysozoa</taxon>
        <taxon>Nematoda</taxon>
        <taxon>Enoplea</taxon>
        <taxon>Dorylaimia</taxon>
        <taxon>Dioctophymatida</taxon>
        <taxon>Dioctophymatoidea</taxon>
        <taxon>Soboliphymatidae</taxon>
        <taxon>Soboliphyme</taxon>
    </lineage>
</organism>
<dbReference type="AlphaFoldDB" id="A0A183IMU0"/>
<dbReference type="GO" id="GO:0034045">
    <property type="term" value="C:phagophore assembly site membrane"/>
    <property type="evidence" value="ECO:0007669"/>
    <property type="project" value="TreeGrafter"/>
</dbReference>
<dbReference type="InterPro" id="IPR000719">
    <property type="entry name" value="Prot_kinase_dom"/>
</dbReference>
<keyword evidence="10" id="KW-0418">Kinase</keyword>
<dbReference type="InterPro" id="IPR011009">
    <property type="entry name" value="Kinase-like_dom_sf"/>
</dbReference>
<comment type="catalytic activity">
    <reaction evidence="15">
        <text>L-seryl-[protein] + ATP = O-phospho-L-seryl-[protein] + ADP + H(+)</text>
        <dbReference type="Rhea" id="RHEA:17989"/>
        <dbReference type="Rhea" id="RHEA-COMP:9863"/>
        <dbReference type="Rhea" id="RHEA-COMP:11604"/>
        <dbReference type="ChEBI" id="CHEBI:15378"/>
        <dbReference type="ChEBI" id="CHEBI:29999"/>
        <dbReference type="ChEBI" id="CHEBI:30616"/>
        <dbReference type="ChEBI" id="CHEBI:83421"/>
        <dbReference type="ChEBI" id="CHEBI:456216"/>
        <dbReference type="EC" id="2.7.11.1"/>
    </reaction>
</comment>
<dbReference type="Gene3D" id="3.30.200.20">
    <property type="entry name" value="Phosphorylase Kinase, domain 1"/>
    <property type="match status" value="1"/>
</dbReference>
<name>A0A183IMU0_9BILA</name>
<dbReference type="InterPro" id="IPR045269">
    <property type="entry name" value="Atg1-like"/>
</dbReference>
<dbReference type="GO" id="GO:0004674">
    <property type="term" value="F:protein serine/threonine kinase activity"/>
    <property type="evidence" value="ECO:0007669"/>
    <property type="project" value="UniProtKB-KW"/>
</dbReference>
<dbReference type="InterPro" id="IPR008271">
    <property type="entry name" value="Ser/Thr_kinase_AS"/>
</dbReference>
<evidence type="ECO:0000256" key="3">
    <source>
        <dbReference type="ARBA" id="ARBA00012513"/>
    </source>
</evidence>
<keyword evidence="5" id="KW-0963">Cytoplasm</keyword>
<protein>
    <recommendedName>
        <fullName evidence="4">Serine/threonine-protein kinase ULK3</fullName>
        <ecNumber evidence="3">2.7.11.1</ecNumber>
    </recommendedName>
    <alternativeName>
        <fullName evidence="13">Unc-51-like kinase 3</fullName>
    </alternativeName>
</protein>
<dbReference type="Pfam" id="PF04212">
    <property type="entry name" value="MIT"/>
    <property type="match status" value="1"/>
</dbReference>
<dbReference type="PANTHER" id="PTHR24348">
    <property type="entry name" value="SERINE/THREONINE-PROTEIN KINASE UNC-51-RELATED"/>
    <property type="match status" value="1"/>
</dbReference>
<evidence type="ECO:0000313" key="19">
    <source>
        <dbReference type="WBParaSite" id="SBAD_0000513601-mRNA-1"/>
    </source>
</evidence>
<comment type="subcellular location">
    <subcellularLocation>
        <location evidence="2">Cytoplasm</location>
    </subcellularLocation>
</comment>
<evidence type="ECO:0000256" key="13">
    <source>
        <dbReference type="ARBA" id="ARBA00032242"/>
    </source>
</evidence>
<dbReference type="Gene3D" id="1.10.510.10">
    <property type="entry name" value="Transferase(Phosphotransferase) domain 1"/>
    <property type="match status" value="1"/>
</dbReference>
<sequence length="489" mass="54796">MESTLAKHGYTLKEFIGKGAFGSVYRAVPSSKTQITASSSTIEADSVAVKVLTAHKVCQTQENKDNLIFEIRILKKLSNPHIVQLNDFFWDSENIYLILEYCGGNDLSSFLKRHSALAERVTKKFLQQLAIALQYLRSHNISHLDLKPQNILLTSGCPPLLKLADFGVAQCLKSSDEKHGFRGSPLYMAPEILLSHKYDAKADLWSVGIILYECLFGQPPFPCDSLKSAIQKWRTSDAIVFPTSISVSNSATDLLTKLLQPDPNKRIEFEAFFAHPFVDVEHAPNDRSLRKGSVIMSEAMFVDKEGRVPEAVKLYCDGVEYLLAALDYMTDANEKKTLREQIKFYLNRAEELKRGLSATRDPDLPREQQSSDLSFIELAWSDTPQVHAACVVVSAGDDFVSDGKYEEALQKYNLAVDAMNRLLLVEPFGRRKALLTEFINQINVRVQNATMMRDVMNLNLSALMSRDSLNSNEAENSLILAGQNQCAIQ</sequence>
<evidence type="ECO:0000256" key="1">
    <source>
        <dbReference type="ARBA" id="ARBA00001946"/>
    </source>
</evidence>